<gene>
    <name evidence="4" type="ORF">Athai_14570</name>
</gene>
<dbReference type="SMART" id="SM00422">
    <property type="entry name" value="HTH_MERR"/>
    <property type="match status" value="1"/>
</dbReference>
<feature type="domain" description="HTH merR-type" evidence="3">
    <location>
        <begin position="39"/>
        <end position="107"/>
    </location>
</feature>
<dbReference type="KEGG" id="atl:Athai_14570"/>
<evidence type="ECO:0000259" key="3">
    <source>
        <dbReference type="PROSITE" id="PS50937"/>
    </source>
</evidence>
<evidence type="ECO:0000313" key="5">
    <source>
        <dbReference type="Proteomes" id="UP000611640"/>
    </source>
</evidence>
<evidence type="ECO:0000313" key="4">
    <source>
        <dbReference type="EMBL" id="BCJ33954.1"/>
    </source>
</evidence>
<dbReference type="SUPFAM" id="SSF46955">
    <property type="entry name" value="Putative DNA-binding domain"/>
    <property type="match status" value="1"/>
</dbReference>
<dbReference type="InterPro" id="IPR000551">
    <property type="entry name" value="MerR-type_HTH_dom"/>
</dbReference>
<feature type="region of interest" description="Disordered" evidence="2">
    <location>
        <begin position="1"/>
        <end position="31"/>
    </location>
</feature>
<dbReference type="GO" id="GO:0003677">
    <property type="term" value="F:DNA binding"/>
    <property type="evidence" value="ECO:0007669"/>
    <property type="project" value="UniProtKB-KW"/>
</dbReference>
<dbReference type="InterPro" id="IPR009061">
    <property type="entry name" value="DNA-bd_dom_put_sf"/>
</dbReference>
<name>A0A7R7DLI2_9ACTN</name>
<organism evidence="4 5">
    <name type="scientific">Actinocatenispora thailandica</name>
    <dbReference type="NCBI Taxonomy" id="227318"/>
    <lineage>
        <taxon>Bacteria</taxon>
        <taxon>Bacillati</taxon>
        <taxon>Actinomycetota</taxon>
        <taxon>Actinomycetes</taxon>
        <taxon>Micromonosporales</taxon>
        <taxon>Micromonosporaceae</taxon>
        <taxon>Actinocatenispora</taxon>
    </lineage>
</organism>
<dbReference type="InterPro" id="IPR047057">
    <property type="entry name" value="MerR_fam"/>
</dbReference>
<evidence type="ECO:0000256" key="1">
    <source>
        <dbReference type="ARBA" id="ARBA00023125"/>
    </source>
</evidence>
<dbReference type="PANTHER" id="PTHR30204">
    <property type="entry name" value="REDOX-CYCLING DRUG-SENSING TRANSCRIPTIONAL ACTIVATOR SOXR"/>
    <property type="match status" value="1"/>
</dbReference>
<proteinExistence type="predicted"/>
<reference evidence="4 5" key="1">
    <citation type="submission" date="2020-08" db="EMBL/GenBank/DDBJ databases">
        <title>Whole genome shotgun sequence of Actinocatenispora thailandica NBRC 105041.</title>
        <authorList>
            <person name="Komaki H."/>
            <person name="Tamura T."/>
        </authorList>
    </citation>
    <scope>NUCLEOTIDE SEQUENCE [LARGE SCALE GENOMIC DNA]</scope>
    <source>
        <strain evidence="4 5">NBRC 105041</strain>
    </source>
</reference>
<dbReference type="RefSeq" id="WP_239156770.1">
    <property type="nucleotide sequence ID" value="NZ_AP023355.1"/>
</dbReference>
<keyword evidence="1" id="KW-0238">DNA-binding</keyword>
<dbReference type="EMBL" id="AP023355">
    <property type="protein sequence ID" value="BCJ33954.1"/>
    <property type="molecule type" value="Genomic_DNA"/>
</dbReference>
<dbReference type="PANTHER" id="PTHR30204:SF93">
    <property type="entry name" value="HTH MERR-TYPE DOMAIN-CONTAINING PROTEIN"/>
    <property type="match status" value="1"/>
</dbReference>
<dbReference type="PROSITE" id="PS50937">
    <property type="entry name" value="HTH_MERR_2"/>
    <property type="match status" value="1"/>
</dbReference>
<dbReference type="GO" id="GO:0003700">
    <property type="term" value="F:DNA-binding transcription factor activity"/>
    <property type="evidence" value="ECO:0007669"/>
    <property type="project" value="InterPro"/>
</dbReference>
<dbReference type="AlphaFoldDB" id="A0A7R7DLI2"/>
<protein>
    <recommendedName>
        <fullName evidence="3">HTH merR-type domain-containing protein</fullName>
    </recommendedName>
</protein>
<accession>A0A7R7DLI2</accession>
<dbReference type="Pfam" id="PF13411">
    <property type="entry name" value="MerR_1"/>
    <property type="match status" value="1"/>
</dbReference>
<keyword evidence="5" id="KW-1185">Reference proteome</keyword>
<dbReference type="Gene3D" id="1.10.1660.10">
    <property type="match status" value="1"/>
</dbReference>
<dbReference type="Proteomes" id="UP000611640">
    <property type="component" value="Chromosome"/>
</dbReference>
<feature type="region of interest" description="Disordered" evidence="2">
    <location>
        <begin position="128"/>
        <end position="149"/>
    </location>
</feature>
<sequence length="149" mass="15602">MFADSAPETPGFGAPDPQAPDSPAPGLDRSGLIGTRTPAFTIGTAAHLLGVSQAFLRQLGVNGLLDPQRSAGGHRRYSQHDLGLASQARVLVDEGLSMDAACRIVTLQVELAYARAEIAELHRQLDTTASSQNVATDPATTSSPDIVDR</sequence>
<evidence type="ECO:0000256" key="2">
    <source>
        <dbReference type="SAM" id="MobiDB-lite"/>
    </source>
</evidence>